<feature type="domain" description="HAM1-like N-terminal" evidence="2">
    <location>
        <begin position="202"/>
        <end position="579"/>
    </location>
</feature>
<dbReference type="PANTHER" id="PTHR31138:SF4">
    <property type="entry name" value="DUF5923 DOMAIN-CONTAINING PROTEIN"/>
    <property type="match status" value="1"/>
</dbReference>
<dbReference type="EMBL" id="JAGPYM010000007">
    <property type="protein sequence ID" value="KAH6892395.1"/>
    <property type="molecule type" value="Genomic_DNA"/>
</dbReference>
<organism evidence="3 4">
    <name type="scientific">Thelonectria olida</name>
    <dbReference type="NCBI Taxonomy" id="1576542"/>
    <lineage>
        <taxon>Eukaryota</taxon>
        <taxon>Fungi</taxon>
        <taxon>Dikarya</taxon>
        <taxon>Ascomycota</taxon>
        <taxon>Pezizomycotina</taxon>
        <taxon>Sordariomycetes</taxon>
        <taxon>Hypocreomycetidae</taxon>
        <taxon>Hypocreales</taxon>
        <taxon>Nectriaceae</taxon>
        <taxon>Thelonectria</taxon>
    </lineage>
</organism>
<evidence type="ECO:0000256" key="1">
    <source>
        <dbReference type="SAM" id="MobiDB-lite"/>
    </source>
</evidence>
<keyword evidence="4" id="KW-1185">Reference proteome</keyword>
<sequence length="743" mass="83860">MSGCLECLGLRPSPEDDPERQPLLPRYNDETALQTRLHEKLHTYQMLRALSKGDMPTNKQTTTHLRTLLSADVLNPRQENLSPSGRALVRTIRLWLTQFIELLQHKNSEDQIQDFIWYLTKARVDVDVADIQARASRAKVKADVTATYRSLQTVGSLLLNNSDFRVFLSDLSTVGKEVLKDTAFTLADVSKQAGEAIEPDQKDKDALKGANGSSEPVSKQDLKDEVAKVSEVLTEGVGDLVDEAGQSVTDHLGEEERETLVKRLKQTVLNLRQHTDYSESVSTISRLINRYLLAYSHAATEAAQAVEEDAHTNKDADRALHNFWLFVTSLGKKEHWKRVEESFNKVVEDGQADPNFDELVRQIGNLVQDMLMDPDFFENADERFKKLRAKSNDLAEKSSVRDDLDALLDSLHAALRSVLEDADIHKLINHTMRIIDLLSPAGKNANKELISDSINIFLPMLLQAIQFIPIPRVEVVTPAIDLLLENLILEPGTTINHTSFLPYKLRVSTYNDIEVRKGRRGTASTLTSLVNIKVSGLSLAAEDLGYWFRVHSGLLRFIDKGLAGFYLDERGIDISLDVEIGRESLEQIVTLRGVGVHIHHLNYHLTKSKFACLAWFFKPFIRPIVKKALEVKIATAIADGLHHLNRELLFARERLRAARIANPSDLWTFVRAVLARLVPAKDPDVEARVGVLPADKGVFRGRYAPGSLVRLWEMEAREAEQRVYEYERAGWKNDIFDVRTRPV</sequence>
<gene>
    <name evidence="3" type="ORF">B0T10DRAFT_483712</name>
</gene>
<accession>A0A9P9AUA0</accession>
<reference evidence="3 4" key="1">
    <citation type="journal article" date="2021" name="Nat. Commun.">
        <title>Genetic determinants of endophytism in the Arabidopsis root mycobiome.</title>
        <authorList>
            <person name="Mesny F."/>
            <person name="Miyauchi S."/>
            <person name="Thiergart T."/>
            <person name="Pickel B."/>
            <person name="Atanasova L."/>
            <person name="Karlsson M."/>
            <person name="Huettel B."/>
            <person name="Barry K.W."/>
            <person name="Haridas S."/>
            <person name="Chen C."/>
            <person name="Bauer D."/>
            <person name="Andreopoulos W."/>
            <person name="Pangilinan J."/>
            <person name="LaButti K."/>
            <person name="Riley R."/>
            <person name="Lipzen A."/>
            <person name="Clum A."/>
            <person name="Drula E."/>
            <person name="Henrissat B."/>
            <person name="Kohler A."/>
            <person name="Grigoriev I.V."/>
            <person name="Martin F.M."/>
            <person name="Hacquard S."/>
        </authorList>
    </citation>
    <scope>NUCLEOTIDE SEQUENCE [LARGE SCALE GENOMIC DNA]</scope>
    <source>
        <strain evidence="3 4">MPI-CAGE-CH-0241</strain>
    </source>
</reference>
<dbReference type="InterPro" id="IPR017943">
    <property type="entry name" value="Bactericidal_perm-incr_a/b_dom"/>
</dbReference>
<evidence type="ECO:0000313" key="4">
    <source>
        <dbReference type="Proteomes" id="UP000777438"/>
    </source>
</evidence>
<feature type="region of interest" description="Disordered" evidence="1">
    <location>
        <begin position="195"/>
        <end position="225"/>
    </location>
</feature>
<dbReference type="GO" id="GO:0008289">
    <property type="term" value="F:lipid binding"/>
    <property type="evidence" value="ECO:0007669"/>
    <property type="project" value="InterPro"/>
</dbReference>
<dbReference type="SUPFAM" id="SSF55394">
    <property type="entry name" value="Bactericidal permeability-increasing protein, BPI"/>
    <property type="match status" value="1"/>
</dbReference>
<proteinExistence type="predicted"/>
<dbReference type="OrthoDB" id="5407957at2759"/>
<evidence type="ECO:0000259" key="2">
    <source>
        <dbReference type="Pfam" id="PF19343"/>
    </source>
</evidence>
<comment type="caution">
    <text evidence="3">The sequence shown here is derived from an EMBL/GenBank/DDBJ whole genome shotgun (WGS) entry which is preliminary data.</text>
</comment>
<evidence type="ECO:0000313" key="3">
    <source>
        <dbReference type="EMBL" id="KAH6892395.1"/>
    </source>
</evidence>
<name>A0A9P9AUA0_9HYPO</name>
<dbReference type="Proteomes" id="UP000777438">
    <property type="component" value="Unassembled WGS sequence"/>
</dbReference>
<feature type="domain" description="HAM1-like N-terminal" evidence="2">
    <location>
        <begin position="29"/>
        <end position="196"/>
    </location>
</feature>
<dbReference type="PANTHER" id="PTHR31138">
    <property type="entry name" value="CHROMOSOME 19, WHOLE GENOME SHOTGUN SEQUENCE"/>
    <property type="match status" value="1"/>
</dbReference>
<protein>
    <recommendedName>
        <fullName evidence="2">HAM1-like N-terminal domain-containing protein</fullName>
    </recommendedName>
</protein>
<dbReference type="Pfam" id="PF19343">
    <property type="entry name" value="HAM1_N"/>
    <property type="match status" value="2"/>
</dbReference>
<dbReference type="AlphaFoldDB" id="A0A9P9AUA0"/>
<dbReference type="InterPro" id="IPR045967">
    <property type="entry name" value="HAM1-like_N"/>
</dbReference>